<name>A0ABQ4GAB9_9ACTN</name>
<dbReference type="RefSeq" id="WP_204061043.1">
    <property type="nucleotide sequence ID" value="NZ_BAAAGP010000040.1"/>
</dbReference>
<keyword evidence="5" id="KW-1185">Reference proteome</keyword>
<dbReference type="NCBIfam" id="TIGR00377">
    <property type="entry name" value="ant_ant_sig"/>
    <property type="match status" value="1"/>
</dbReference>
<comment type="similarity">
    <text evidence="1 2">Belongs to the anti-sigma-factor antagonist family.</text>
</comment>
<dbReference type="SUPFAM" id="SSF52091">
    <property type="entry name" value="SpoIIaa-like"/>
    <property type="match status" value="1"/>
</dbReference>
<evidence type="ECO:0000256" key="2">
    <source>
        <dbReference type="RuleBase" id="RU003749"/>
    </source>
</evidence>
<dbReference type="PROSITE" id="PS50801">
    <property type="entry name" value="STAS"/>
    <property type="match status" value="1"/>
</dbReference>
<dbReference type="PANTHER" id="PTHR33495">
    <property type="entry name" value="ANTI-SIGMA FACTOR ANTAGONIST TM_1081-RELATED-RELATED"/>
    <property type="match status" value="1"/>
</dbReference>
<reference evidence="4 5" key="1">
    <citation type="submission" date="2021-01" db="EMBL/GenBank/DDBJ databases">
        <title>Whole genome shotgun sequence of Microbispora corallina NBRC 16416.</title>
        <authorList>
            <person name="Komaki H."/>
            <person name="Tamura T."/>
        </authorList>
    </citation>
    <scope>NUCLEOTIDE SEQUENCE [LARGE SCALE GENOMIC DNA]</scope>
    <source>
        <strain evidence="4 5">NBRC 16416</strain>
    </source>
</reference>
<dbReference type="CDD" id="cd07043">
    <property type="entry name" value="STAS_anti-anti-sigma_factors"/>
    <property type="match status" value="1"/>
</dbReference>
<sequence length="123" mass="13807">MPEQTDDGFRLVIFPHEECLVADVAGEVDYRNADRFQERVGAAWRETGDDRVLVIVLRELTFADSSALVVLARLLDQRHDSGRRLILAALPAYLERMMVISGLYEAFEVEPSLEAAMEAVRAA</sequence>
<gene>
    <name evidence="4" type="ORF">Mco01_70070</name>
</gene>
<accession>A0ABQ4GAB9</accession>
<evidence type="ECO:0000256" key="1">
    <source>
        <dbReference type="ARBA" id="ARBA00009013"/>
    </source>
</evidence>
<dbReference type="Pfam" id="PF01740">
    <property type="entry name" value="STAS"/>
    <property type="match status" value="1"/>
</dbReference>
<dbReference type="InterPro" id="IPR036513">
    <property type="entry name" value="STAS_dom_sf"/>
</dbReference>
<comment type="caution">
    <text evidence="4">The sequence shown here is derived from an EMBL/GenBank/DDBJ whole genome shotgun (WGS) entry which is preliminary data.</text>
</comment>
<dbReference type="EMBL" id="BOOC01000050">
    <property type="protein sequence ID" value="GIH44007.1"/>
    <property type="molecule type" value="Genomic_DNA"/>
</dbReference>
<evidence type="ECO:0000259" key="3">
    <source>
        <dbReference type="PROSITE" id="PS50801"/>
    </source>
</evidence>
<dbReference type="Proteomes" id="UP000603904">
    <property type="component" value="Unassembled WGS sequence"/>
</dbReference>
<dbReference type="InterPro" id="IPR002645">
    <property type="entry name" value="STAS_dom"/>
</dbReference>
<proteinExistence type="inferred from homology"/>
<organism evidence="4 5">
    <name type="scientific">Microbispora corallina</name>
    <dbReference type="NCBI Taxonomy" id="83302"/>
    <lineage>
        <taxon>Bacteria</taxon>
        <taxon>Bacillati</taxon>
        <taxon>Actinomycetota</taxon>
        <taxon>Actinomycetes</taxon>
        <taxon>Streptosporangiales</taxon>
        <taxon>Streptosporangiaceae</taxon>
        <taxon>Microbispora</taxon>
    </lineage>
</organism>
<evidence type="ECO:0000313" key="4">
    <source>
        <dbReference type="EMBL" id="GIH44007.1"/>
    </source>
</evidence>
<feature type="domain" description="STAS" evidence="3">
    <location>
        <begin position="20"/>
        <end position="123"/>
    </location>
</feature>
<protein>
    <recommendedName>
        <fullName evidence="2">Anti-sigma factor antagonist</fullName>
    </recommendedName>
</protein>
<dbReference type="InterPro" id="IPR003658">
    <property type="entry name" value="Anti-sigma_ant"/>
</dbReference>
<evidence type="ECO:0000313" key="5">
    <source>
        <dbReference type="Proteomes" id="UP000603904"/>
    </source>
</evidence>
<dbReference type="Gene3D" id="3.30.750.24">
    <property type="entry name" value="STAS domain"/>
    <property type="match status" value="1"/>
</dbReference>